<evidence type="ECO:0000259" key="3">
    <source>
        <dbReference type="PROSITE" id="PS50958"/>
    </source>
</evidence>
<comment type="caution">
    <text evidence="4">The sequence shown here is derived from an EMBL/GenBank/DDBJ whole genome shotgun (WGS) entry which is preliminary data.</text>
</comment>
<proteinExistence type="predicted"/>
<dbReference type="AlphaFoldDB" id="A0AAD3MNW5"/>
<feature type="signal peptide" evidence="2">
    <location>
        <begin position="1"/>
        <end position="20"/>
    </location>
</feature>
<accession>A0AAD3MNW5</accession>
<protein>
    <recommendedName>
        <fullName evidence="3">SMB domain-containing protein</fullName>
    </recommendedName>
</protein>
<keyword evidence="1" id="KW-1015">Disulfide bond</keyword>
<keyword evidence="5" id="KW-1185">Reference proteome</keyword>
<dbReference type="EMBL" id="BRZM01000034">
    <property type="protein sequence ID" value="GLD58542.1"/>
    <property type="molecule type" value="Genomic_DNA"/>
</dbReference>
<feature type="domain" description="SMB" evidence="3">
    <location>
        <begin position="17"/>
        <end position="69"/>
    </location>
</feature>
<dbReference type="PROSITE" id="PS50958">
    <property type="entry name" value="SMB_2"/>
    <property type="match status" value="1"/>
</dbReference>
<reference evidence="4" key="1">
    <citation type="submission" date="2022-08" db="EMBL/GenBank/DDBJ databases">
        <title>Genome sequencing of akame (Lates japonicus).</title>
        <authorList>
            <person name="Hashiguchi Y."/>
            <person name="Takahashi H."/>
        </authorList>
    </citation>
    <scope>NUCLEOTIDE SEQUENCE</scope>
    <source>
        <strain evidence="4">Kochi</strain>
    </source>
</reference>
<evidence type="ECO:0000313" key="4">
    <source>
        <dbReference type="EMBL" id="GLD58542.1"/>
    </source>
</evidence>
<organism evidence="4 5">
    <name type="scientific">Lates japonicus</name>
    <name type="common">Japanese lates</name>
    <dbReference type="NCBI Taxonomy" id="270547"/>
    <lineage>
        <taxon>Eukaryota</taxon>
        <taxon>Metazoa</taxon>
        <taxon>Chordata</taxon>
        <taxon>Craniata</taxon>
        <taxon>Vertebrata</taxon>
        <taxon>Euteleostomi</taxon>
        <taxon>Actinopterygii</taxon>
        <taxon>Neopterygii</taxon>
        <taxon>Teleostei</taxon>
        <taxon>Neoteleostei</taxon>
        <taxon>Acanthomorphata</taxon>
        <taxon>Carangaria</taxon>
        <taxon>Carangaria incertae sedis</taxon>
        <taxon>Centropomidae</taxon>
        <taxon>Lates</taxon>
    </lineage>
</organism>
<dbReference type="Proteomes" id="UP001279410">
    <property type="component" value="Unassembled WGS sequence"/>
</dbReference>
<feature type="chain" id="PRO_5042182851" description="SMB domain-containing protein" evidence="2">
    <location>
        <begin position="21"/>
        <end position="168"/>
    </location>
</feature>
<keyword evidence="2" id="KW-0732">Signal</keyword>
<evidence type="ECO:0000313" key="5">
    <source>
        <dbReference type="Proteomes" id="UP001279410"/>
    </source>
</evidence>
<sequence length="168" mass="19481">MDCFALCFLLLLVLLPLSDGCAGPPVLCCPGQNSGCIRVGCFCDQICTTFNDCCADYRSTCTCNFHHCTTKHIQKFYYIYNGKYHRNFVNGLFNNSTGHNKQQYNICTAEYEQHLSINNVCYYSNQPNKQQHIYTSRKQHYVISLCNNRCQHNKHYHYTHNNFSTNSL</sequence>
<gene>
    <name evidence="4" type="ORF">AKAME5_001064700</name>
</gene>
<dbReference type="InterPro" id="IPR001212">
    <property type="entry name" value="Somatomedin_B_dom"/>
</dbReference>
<evidence type="ECO:0000256" key="2">
    <source>
        <dbReference type="SAM" id="SignalP"/>
    </source>
</evidence>
<evidence type="ECO:0000256" key="1">
    <source>
        <dbReference type="ARBA" id="ARBA00023157"/>
    </source>
</evidence>
<dbReference type="PROSITE" id="PS00524">
    <property type="entry name" value="SMB_1"/>
    <property type="match status" value="1"/>
</dbReference>
<name>A0AAD3MNW5_LATJO</name>